<dbReference type="SUPFAM" id="SSF81606">
    <property type="entry name" value="PP2C-like"/>
    <property type="match status" value="1"/>
</dbReference>
<gene>
    <name evidence="3" type="ORF">H7849_15065</name>
</gene>
<dbReference type="KEGG" id="adin:H7849_15065"/>
<dbReference type="RefSeq" id="WP_186740390.1">
    <property type="nucleotide sequence ID" value="NZ_CP060394.1"/>
</dbReference>
<dbReference type="AlphaFoldDB" id="A0A7G8BD51"/>
<evidence type="ECO:0000313" key="4">
    <source>
        <dbReference type="Proteomes" id="UP000515312"/>
    </source>
</evidence>
<dbReference type="SMART" id="SM00331">
    <property type="entry name" value="PP2C_SIG"/>
    <property type="match status" value="1"/>
</dbReference>
<reference evidence="3 4" key="1">
    <citation type="submission" date="2020-08" db="EMBL/GenBank/DDBJ databases">
        <title>Edaphobacter telluris sp. nov. and Acidobacterium dinghuensis sp. nov., two acidobacteria isolated from forest soil.</title>
        <authorList>
            <person name="Fu J."/>
            <person name="Qiu L."/>
        </authorList>
    </citation>
    <scope>NUCLEOTIDE SEQUENCE [LARGE SCALE GENOMIC DNA]</scope>
    <source>
        <strain evidence="3">4Y35</strain>
    </source>
</reference>
<name>A0A7G8BD51_9BACT</name>
<dbReference type="Pfam" id="PF07228">
    <property type="entry name" value="SpoIIE"/>
    <property type="match status" value="2"/>
</dbReference>
<dbReference type="InterPro" id="IPR036457">
    <property type="entry name" value="PPM-type-like_dom_sf"/>
</dbReference>
<dbReference type="PANTHER" id="PTHR43156">
    <property type="entry name" value="STAGE II SPORULATION PROTEIN E-RELATED"/>
    <property type="match status" value="1"/>
</dbReference>
<sequence length="361" mass="40972">MTKPDTAPSIDEYLHQRLMPVEGAIPNISGIEMFGNSIPAETVGGDLFEYINFQQRYDIDARIQRTQRLSKEFLEPLPPGVLLRNSVDDQVEWLKTTPGYKPVMEAEYRFARSSEQVRVAEELRDLYSTAGVLVVDAQGHGIIAAKIASTVHDTFHALMLTELDRYGRATPMLLDNLNLRLAQSVTARNALGIIEKEGAREIATMIYGEIRPGGHFRFVNFGHPPPLVFSAEYQKFMNINESRMAQFLALGLQIPADHPDRKKYYSMDFRQAELDASDLGQITLMSPGDILVLYTDGVYDGSDKQERGLLEAIMREYYRQPARDICNALLDHAIKRDEWLRQNGEADMIDDKTVFIIKRLN</sequence>
<protein>
    <submittedName>
        <fullName evidence="3">Serine/threonine-protein phosphatase</fullName>
    </submittedName>
</protein>
<dbReference type="PANTHER" id="PTHR43156:SF2">
    <property type="entry name" value="STAGE II SPORULATION PROTEIN E"/>
    <property type="match status" value="1"/>
</dbReference>
<evidence type="ECO:0000259" key="2">
    <source>
        <dbReference type="SMART" id="SM00331"/>
    </source>
</evidence>
<dbReference type="Gene3D" id="3.60.40.10">
    <property type="entry name" value="PPM-type phosphatase domain"/>
    <property type="match status" value="1"/>
</dbReference>
<dbReference type="EMBL" id="CP060394">
    <property type="protein sequence ID" value="QNI30471.1"/>
    <property type="molecule type" value="Genomic_DNA"/>
</dbReference>
<dbReference type="InterPro" id="IPR001932">
    <property type="entry name" value="PPM-type_phosphatase-like_dom"/>
</dbReference>
<accession>A0A7G8BD51</accession>
<organism evidence="3 4">
    <name type="scientific">Alloacidobacterium dinghuense</name>
    <dbReference type="NCBI Taxonomy" id="2763107"/>
    <lineage>
        <taxon>Bacteria</taxon>
        <taxon>Pseudomonadati</taxon>
        <taxon>Acidobacteriota</taxon>
        <taxon>Terriglobia</taxon>
        <taxon>Terriglobales</taxon>
        <taxon>Acidobacteriaceae</taxon>
        <taxon>Alloacidobacterium</taxon>
    </lineage>
</organism>
<dbReference type="InterPro" id="IPR052016">
    <property type="entry name" value="Bact_Sigma-Reg"/>
</dbReference>
<keyword evidence="1" id="KW-0378">Hydrolase</keyword>
<dbReference type="Proteomes" id="UP000515312">
    <property type="component" value="Chromosome"/>
</dbReference>
<evidence type="ECO:0000256" key="1">
    <source>
        <dbReference type="ARBA" id="ARBA00022801"/>
    </source>
</evidence>
<dbReference type="GO" id="GO:0016791">
    <property type="term" value="F:phosphatase activity"/>
    <property type="evidence" value="ECO:0007669"/>
    <property type="project" value="TreeGrafter"/>
</dbReference>
<feature type="domain" description="PPM-type phosphatase" evidence="2">
    <location>
        <begin position="119"/>
        <end position="359"/>
    </location>
</feature>
<evidence type="ECO:0000313" key="3">
    <source>
        <dbReference type="EMBL" id="QNI30471.1"/>
    </source>
</evidence>
<keyword evidence="4" id="KW-1185">Reference proteome</keyword>
<proteinExistence type="predicted"/>